<evidence type="ECO:0000313" key="2">
    <source>
        <dbReference type="Proteomes" id="UP001054837"/>
    </source>
</evidence>
<dbReference type="AlphaFoldDB" id="A0AAV4R414"/>
<protein>
    <submittedName>
        <fullName evidence="1">Uncharacterized protein</fullName>
    </submittedName>
</protein>
<sequence>MANFDFPFSPSPFMNSSFHPKTRLQRSRDIARLSFMLLKNIDYLELNLGEYSMREKRGHFVNTQESIRKYFDSSREVIYRLNLDKSVDLETSLELKAKRNASIFPTFRKLGYILQLCTEESFHTSLIQLVATALGNKRENITEWFLNLKTISIEEILFHDKMIAESFLAELAKIT</sequence>
<dbReference type="Proteomes" id="UP001054837">
    <property type="component" value="Unassembled WGS sequence"/>
</dbReference>
<gene>
    <name evidence="1" type="ORF">CDAR_87421</name>
</gene>
<proteinExistence type="predicted"/>
<evidence type="ECO:0000313" key="1">
    <source>
        <dbReference type="EMBL" id="GIY16470.1"/>
    </source>
</evidence>
<dbReference type="EMBL" id="BPLQ01005704">
    <property type="protein sequence ID" value="GIY16470.1"/>
    <property type="molecule type" value="Genomic_DNA"/>
</dbReference>
<comment type="caution">
    <text evidence="1">The sequence shown here is derived from an EMBL/GenBank/DDBJ whole genome shotgun (WGS) entry which is preliminary data.</text>
</comment>
<keyword evidence="2" id="KW-1185">Reference proteome</keyword>
<organism evidence="1 2">
    <name type="scientific">Caerostris darwini</name>
    <dbReference type="NCBI Taxonomy" id="1538125"/>
    <lineage>
        <taxon>Eukaryota</taxon>
        <taxon>Metazoa</taxon>
        <taxon>Ecdysozoa</taxon>
        <taxon>Arthropoda</taxon>
        <taxon>Chelicerata</taxon>
        <taxon>Arachnida</taxon>
        <taxon>Araneae</taxon>
        <taxon>Araneomorphae</taxon>
        <taxon>Entelegynae</taxon>
        <taxon>Araneoidea</taxon>
        <taxon>Araneidae</taxon>
        <taxon>Caerostris</taxon>
    </lineage>
</organism>
<name>A0AAV4R414_9ARAC</name>
<reference evidence="1 2" key="1">
    <citation type="submission" date="2021-06" db="EMBL/GenBank/DDBJ databases">
        <title>Caerostris darwini draft genome.</title>
        <authorList>
            <person name="Kono N."/>
            <person name="Arakawa K."/>
        </authorList>
    </citation>
    <scope>NUCLEOTIDE SEQUENCE [LARGE SCALE GENOMIC DNA]</scope>
</reference>
<accession>A0AAV4R414</accession>